<dbReference type="AlphaFoldDB" id="A0A2P2M033"/>
<feature type="transmembrane region" description="Helical" evidence="1">
    <location>
        <begin position="6"/>
        <end position="27"/>
    </location>
</feature>
<sequence length="28" mass="3444">MLIYGYSWILTCDYILMFSKFPFVFVFV</sequence>
<name>A0A2P2M033_RHIMU</name>
<proteinExistence type="predicted"/>
<reference evidence="2" key="1">
    <citation type="submission" date="2018-02" db="EMBL/GenBank/DDBJ databases">
        <title>Rhizophora mucronata_Transcriptome.</title>
        <authorList>
            <person name="Meera S.P."/>
            <person name="Sreeshan A."/>
            <person name="Augustine A."/>
        </authorList>
    </citation>
    <scope>NUCLEOTIDE SEQUENCE</scope>
    <source>
        <tissue evidence="2">Leaf</tissue>
    </source>
</reference>
<accession>A0A2P2M033</accession>
<organism evidence="2">
    <name type="scientific">Rhizophora mucronata</name>
    <name type="common">Asiatic mangrove</name>
    <dbReference type="NCBI Taxonomy" id="61149"/>
    <lineage>
        <taxon>Eukaryota</taxon>
        <taxon>Viridiplantae</taxon>
        <taxon>Streptophyta</taxon>
        <taxon>Embryophyta</taxon>
        <taxon>Tracheophyta</taxon>
        <taxon>Spermatophyta</taxon>
        <taxon>Magnoliopsida</taxon>
        <taxon>eudicotyledons</taxon>
        <taxon>Gunneridae</taxon>
        <taxon>Pentapetalae</taxon>
        <taxon>rosids</taxon>
        <taxon>fabids</taxon>
        <taxon>Malpighiales</taxon>
        <taxon>Rhizophoraceae</taxon>
        <taxon>Rhizophora</taxon>
    </lineage>
</organism>
<dbReference type="EMBL" id="GGEC01043075">
    <property type="protein sequence ID" value="MBX23559.1"/>
    <property type="molecule type" value="Transcribed_RNA"/>
</dbReference>
<keyword evidence="1" id="KW-1133">Transmembrane helix</keyword>
<keyword evidence="1" id="KW-0812">Transmembrane</keyword>
<evidence type="ECO:0000313" key="2">
    <source>
        <dbReference type="EMBL" id="MBX23559.1"/>
    </source>
</evidence>
<protein>
    <submittedName>
        <fullName evidence="2">Uncharacterized protein</fullName>
    </submittedName>
</protein>
<keyword evidence="1" id="KW-0472">Membrane</keyword>
<evidence type="ECO:0000256" key="1">
    <source>
        <dbReference type="SAM" id="Phobius"/>
    </source>
</evidence>